<dbReference type="OrthoDB" id="9795618at2"/>
<dbReference type="Proteomes" id="UP000295657">
    <property type="component" value="Unassembled WGS sequence"/>
</dbReference>
<dbReference type="Pfam" id="PF00903">
    <property type="entry name" value="Glyoxalase"/>
    <property type="match status" value="1"/>
</dbReference>
<feature type="domain" description="VOC" evidence="2">
    <location>
        <begin position="5"/>
        <end position="128"/>
    </location>
</feature>
<dbReference type="PROSITE" id="PS51819">
    <property type="entry name" value="VOC"/>
    <property type="match status" value="1"/>
</dbReference>
<gene>
    <name evidence="3" type="ORF">EDC45_0317</name>
</gene>
<dbReference type="EMBL" id="SNYQ01000001">
    <property type="protein sequence ID" value="TDQ59659.1"/>
    <property type="molecule type" value="Genomic_DNA"/>
</dbReference>
<name>A0A4R6VFU4_9PAST</name>
<reference evidence="3 4" key="1">
    <citation type="submission" date="2019-03" db="EMBL/GenBank/DDBJ databases">
        <title>Genomic Encyclopedia of Type Strains, Phase IV (KMG-IV): sequencing the most valuable type-strain genomes for metagenomic binning, comparative biology and taxonomic classification.</title>
        <authorList>
            <person name="Goeker M."/>
        </authorList>
    </citation>
    <scope>NUCLEOTIDE SEQUENCE [LARGE SCALE GENOMIC DNA]</scope>
    <source>
        <strain evidence="3 4">DSM 28403</strain>
    </source>
</reference>
<protein>
    <submittedName>
        <fullName evidence="3">Glyoxylase I family protein</fullName>
    </submittedName>
</protein>
<organism evidence="3 4">
    <name type="scientific">Mesocricetibacter intestinalis</name>
    <dbReference type="NCBI Taxonomy" id="1521930"/>
    <lineage>
        <taxon>Bacteria</taxon>
        <taxon>Pseudomonadati</taxon>
        <taxon>Pseudomonadota</taxon>
        <taxon>Gammaproteobacteria</taxon>
        <taxon>Pasteurellales</taxon>
        <taxon>Pasteurellaceae</taxon>
        <taxon>Mesocricetibacter</taxon>
    </lineage>
</organism>
<proteinExistence type="predicted"/>
<dbReference type="PANTHER" id="PTHR36113:SF6">
    <property type="entry name" value="FOSFOMYCIN RESISTANCE PROTEIN FOSX"/>
    <property type="match status" value="1"/>
</dbReference>
<dbReference type="Gene3D" id="3.10.180.10">
    <property type="entry name" value="2,3-Dihydroxybiphenyl 1,2-Dioxygenase, domain 1"/>
    <property type="match status" value="1"/>
</dbReference>
<sequence>MQIQGFHHVAIIASDYLRAKKFYTELLGAQIIAETYRAERDSYKLDLAFADGSRIELFSFPTPPLRVTRPEACGLRHLAFKVADIECAVAYLSHNGVTSEPIRYDELTGRRFTFFNDPDGLPLELYETTEPVVGTGA</sequence>
<dbReference type="InterPro" id="IPR029068">
    <property type="entry name" value="Glyas_Bleomycin-R_OHBP_Dase"/>
</dbReference>
<keyword evidence="4" id="KW-1185">Reference proteome</keyword>
<evidence type="ECO:0000313" key="4">
    <source>
        <dbReference type="Proteomes" id="UP000295657"/>
    </source>
</evidence>
<evidence type="ECO:0000256" key="1">
    <source>
        <dbReference type="ARBA" id="ARBA00022723"/>
    </source>
</evidence>
<dbReference type="AlphaFoldDB" id="A0A4R6VFU4"/>
<dbReference type="SUPFAM" id="SSF54593">
    <property type="entry name" value="Glyoxalase/Bleomycin resistance protein/Dihydroxybiphenyl dioxygenase"/>
    <property type="match status" value="1"/>
</dbReference>
<dbReference type="GO" id="GO:0046872">
    <property type="term" value="F:metal ion binding"/>
    <property type="evidence" value="ECO:0007669"/>
    <property type="project" value="UniProtKB-KW"/>
</dbReference>
<accession>A0A4R6VFU4</accession>
<dbReference type="InterPro" id="IPR051332">
    <property type="entry name" value="Fosfomycin_Res_Enzymes"/>
</dbReference>
<dbReference type="PANTHER" id="PTHR36113">
    <property type="entry name" value="LYASE, PUTATIVE-RELATED-RELATED"/>
    <property type="match status" value="1"/>
</dbReference>
<dbReference type="NCBIfam" id="NF008551">
    <property type="entry name" value="PRK11478.1"/>
    <property type="match status" value="1"/>
</dbReference>
<dbReference type="InterPro" id="IPR037478">
    <property type="entry name" value="YwkD-like_dom"/>
</dbReference>
<dbReference type="InterPro" id="IPR037523">
    <property type="entry name" value="VOC_core"/>
</dbReference>
<comment type="caution">
    <text evidence="3">The sequence shown here is derived from an EMBL/GenBank/DDBJ whole genome shotgun (WGS) entry which is preliminary data.</text>
</comment>
<dbReference type="InterPro" id="IPR004360">
    <property type="entry name" value="Glyas_Fos-R_dOase_dom"/>
</dbReference>
<keyword evidence="1" id="KW-0479">Metal-binding</keyword>
<dbReference type="CDD" id="cd08352">
    <property type="entry name" value="VOC_Bs_YwkD_like"/>
    <property type="match status" value="1"/>
</dbReference>
<evidence type="ECO:0000259" key="2">
    <source>
        <dbReference type="PROSITE" id="PS51819"/>
    </source>
</evidence>
<evidence type="ECO:0000313" key="3">
    <source>
        <dbReference type="EMBL" id="TDQ59659.1"/>
    </source>
</evidence>